<feature type="region of interest" description="Disordered" evidence="1">
    <location>
        <begin position="68"/>
        <end position="117"/>
    </location>
</feature>
<dbReference type="PANTHER" id="PTHR42024:SF1">
    <property type="entry name" value="AMINO ACID PERMEASE_ SLC12A DOMAIN-CONTAINING PROTEIN"/>
    <property type="match status" value="1"/>
</dbReference>
<feature type="compositionally biased region" description="Basic and acidic residues" evidence="1">
    <location>
        <begin position="72"/>
        <end position="84"/>
    </location>
</feature>
<dbReference type="OrthoDB" id="4838853at2759"/>
<evidence type="ECO:0000313" key="4">
    <source>
        <dbReference type="Proteomes" id="UP001055219"/>
    </source>
</evidence>
<feature type="region of interest" description="Disordered" evidence="1">
    <location>
        <begin position="1"/>
        <end position="56"/>
    </location>
</feature>
<feature type="transmembrane region" description="Helical" evidence="2">
    <location>
        <begin position="381"/>
        <end position="401"/>
    </location>
</feature>
<evidence type="ECO:0000313" key="3">
    <source>
        <dbReference type="EMBL" id="KAI6783596.1"/>
    </source>
</evidence>
<reference evidence="3" key="1">
    <citation type="journal article" date="2021" name="J Fungi (Basel)">
        <title>Genomic and Metabolomic Analyses of the Marine Fungus Emericellopsis cladophorae: Insights into Saltwater Adaptability Mechanisms and Its Biosynthetic Potential.</title>
        <authorList>
            <person name="Goncalves M.F.M."/>
            <person name="Hilario S."/>
            <person name="Van de Peer Y."/>
            <person name="Esteves A.C."/>
            <person name="Alves A."/>
        </authorList>
    </citation>
    <scope>NUCLEOTIDE SEQUENCE</scope>
    <source>
        <strain evidence="3">MUM 19.33</strain>
    </source>
</reference>
<keyword evidence="2" id="KW-0812">Transmembrane</keyword>
<feature type="transmembrane region" description="Helical" evidence="2">
    <location>
        <begin position="407"/>
        <end position="430"/>
    </location>
</feature>
<evidence type="ECO:0000256" key="1">
    <source>
        <dbReference type="SAM" id="MobiDB-lite"/>
    </source>
</evidence>
<feature type="transmembrane region" description="Helical" evidence="2">
    <location>
        <begin position="295"/>
        <end position="316"/>
    </location>
</feature>
<sequence>MPQVIHGSRAKAQSDPVLPVHQPTTPNGDALHDTATDRPGQQPHTQSADVIPSTRSVSFSQIRLGASLLRGRSHEETDKKEAKKAGQYGSTTNGIGSPRPAAPLSTQGSNDGHRRGSIFPGLTAIDPAPRQSLSYALRPQAEAYYDSRAGTRKEWKRRARTLEEYYEDNPDLLPQLPFSWHHGNRRWRLWFFAFVAFVDASAVPIALYYGMRYAGNVENYIIFIVVTTIWGGPAYLEFAIRTLRLMKKENFYRPLGTKSRWSADVLTWASSVAIFVLTALFIIGSAPHETWLRVVAMAAPSILWTYGGVVVAVTLLHKYKVPAPFRFSSTPKGGEVLPCVYYFIEDTLAVNGGCGRPYREAIAARYRASPRFRELMLEMSWFWGIGALVMATILTVIAVIPPVPEDWAYGVCWTVPFLWGVAWGVATIYIGKARMVRERLEWETGRVPGKDVGTTSPVVSPVMSPVNSGVASPPV</sequence>
<keyword evidence="4" id="KW-1185">Reference proteome</keyword>
<name>A0A9P9Y4Z9_9HYPO</name>
<keyword evidence="2" id="KW-0472">Membrane</keyword>
<dbReference type="AlphaFoldDB" id="A0A9P9Y4Z9"/>
<reference evidence="3" key="2">
    <citation type="submission" date="2022-07" db="EMBL/GenBank/DDBJ databases">
        <authorList>
            <person name="Goncalves M.F.M."/>
            <person name="Hilario S."/>
            <person name="Van De Peer Y."/>
            <person name="Esteves A.C."/>
            <person name="Alves A."/>
        </authorList>
    </citation>
    <scope>NUCLEOTIDE SEQUENCE</scope>
    <source>
        <strain evidence="3">MUM 19.33</strain>
    </source>
</reference>
<evidence type="ECO:0000256" key="2">
    <source>
        <dbReference type="SAM" id="Phobius"/>
    </source>
</evidence>
<dbReference type="GeneID" id="75832108"/>
<dbReference type="Proteomes" id="UP001055219">
    <property type="component" value="Unassembled WGS sequence"/>
</dbReference>
<protein>
    <submittedName>
        <fullName evidence="3">Uncharacterized protein</fullName>
    </submittedName>
</protein>
<dbReference type="EMBL" id="JAGIXG020000007">
    <property type="protein sequence ID" value="KAI6783596.1"/>
    <property type="molecule type" value="Genomic_DNA"/>
</dbReference>
<dbReference type="RefSeq" id="XP_051364452.1">
    <property type="nucleotide sequence ID" value="XM_051504065.1"/>
</dbReference>
<accession>A0A9P9Y4Z9</accession>
<feature type="compositionally biased region" description="Polar residues" evidence="1">
    <location>
        <begin position="42"/>
        <end position="56"/>
    </location>
</feature>
<organism evidence="3 4">
    <name type="scientific">Emericellopsis cladophorae</name>
    <dbReference type="NCBI Taxonomy" id="2686198"/>
    <lineage>
        <taxon>Eukaryota</taxon>
        <taxon>Fungi</taxon>
        <taxon>Dikarya</taxon>
        <taxon>Ascomycota</taxon>
        <taxon>Pezizomycotina</taxon>
        <taxon>Sordariomycetes</taxon>
        <taxon>Hypocreomycetidae</taxon>
        <taxon>Hypocreales</taxon>
        <taxon>Bionectriaceae</taxon>
        <taxon>Emericellopsis</taxon>
    </lineage>
</organism>
<feature type="transmembrane region" description="Helical" evidence="2">
    <location>
        <begin position="261"/>
        <end position="283"/>
    </location>
</feature>
<gene>
    <name evidence="3" type="ORF">J7T54_005625</name>
</gene>
<feature type="transmembrane region" description="Helical" evidence="2">
    <location>
        <begin position="220"/>
        <end position="240"/>
    </location>
</feature>
<dbReference type="PANTHER" id="PTHR42024">
    <property type="entry name" value="AMINO ACID PERMEASE_ SLC12A DOMAIN-CONTAINING PROTEIN"/>
    <property type="match status" value="1"/>
</dbReference>
<keyword evidence="2" id="KW-1133">Transmembrane helix</keyword>
<proteinExistence type="predicted"/>
<feature type="transmembrane region" description="Helical" evidence="2">
    <location>
        <begin position="189"/>
        <end position="208"/>
    </location>
</feature>
<comment type="caution">
    <text evidence="3">The sequence shown here is derived from an EMBL/GenBank/DDBJ whole genome shotgun (WGS) entry which is preliminary data.</text>
</comment>